<sequence>MVFVSSAVLGAAAGTGLALLVAVTIVMYRYYVVRRKGKEWAELDRLEEKKAARKINLQQECSVISGSHPVQPPSSVPQHGLVSECGKGGPLEVSSSPLQPNLEQKPKPYSGRQKPPPPSASRNNSTESVHSRASSCRESPKFASHINAETRSTISENFIIQKSHSPGRLRTFSLEGRLPLAYEPDGRVGSKESVTSVFSVNPRDINSPKKRNSTVSCATLPRHAEIASVPDSPSGSIRSDSTRSPRRRVPIIMAANDINTVLGRFHLRLQYDGAKEELMVHLVEAQELISLSEGGFRDPYVRLFLDTDEEHRTMQTAIHRAETHPFFDQHYSFLLRPRNLVKTNFVLQLLDYDRFSRDEVIGEIRFLLNTLDLSGCEIWGDLIAVKKPTEQSAELLISLSYLPQAERLTVVVMKAKNLHVVHEPFVKLYLIVNDKRAKKRKTSAIRAADPSNPIWNEAFTFDLPASQLQDAGVELFVTSNEGETQEPGCAVGLQEGGSGSAHWQDLMQNSRKPIAMWHTLR</sequence>
<dbReference type="GO" id="GO:0030276">
    <property type="term" value="F:clathrin binding"/>
    <property type="evidence" value="ECO:0007669"/>
    <property type="project" value="TreeGrafter"/>
</dbReference>
<keyword evidence="2" id="KW-1133">Transmembrane helix</keyword>
<dbReference type="InterPro" id="IPR035892">
    <property type="entry name" value="C2_domain_sf"/>
</dbReference>
<feature type="domain" description="C2" evidence="3">
    <location>
        <begin position="261"/>
        <end position="382"/>
    </location>
</feature>
<dbReference type="PANTHER" id="PTHR10024">
    <property type="entry name" value="SYNAPTOTAGMIN"/>
    <property type="match status" value="1"/>
</dbReference>
<dbReference type="GO" id="GO:0005544">
    <property type="term" value="F:calcium-dependent phospholipid binding"/>
    <property type="evidence" value="ECO:0007669"/>
    <property type="project" value="TreeGrafter"/>
</dbReference>
<dbReference type="Pfam" id="PF00168">
    <property type="entry name" value="C2"/>
    <property type="match status" value="2"/>
</dbReference>
<feature type="transmembrane region" description="Helical" evidence="2">
    <location>
        <begin position="6"/>
        <end position="28"/>
    </location>
</feature>
<dbReference type="EMBL" id="HBUE01224457">
    <property type="protein sequence ID" value="CAG6541238.1"/>
    <property type="molecule type" value="Transcribed_RNA"/>
</dbReference>
<dbReference type="EMBL" id="HBUE01010684">
    <property type="protein sequence ID" value="CAG6448247.1"/>
    <property type="molecule type" value="Transcribed_RNA"/>
</dbReference>
<keyword evidence="2" id="KW-0812">Transmembrane</keyword>
<feature type="domain" description="C2" evidence="3">
    <location>
        <begin position="391"/>
        <end position="518"/>
    </location>
</feature>
<feature type="region of interest" description="Disordered" evidence="1">
    <location>
        <begin position="66"/>
        <end position="142"/>
    </location>
</feature>
<keyword evidence="2" id="KW-0472">Membrane</keyword>
<name>A0A8D8MUC3_CULPI</name>
<proteinExistence type="predicted"/>
<dbReference type="SMART" id="SM00239">
    <property type="entry name" value="C2"/>
    <property type="match status" value="2"/>
</dbReference>
<dbReference type="CDD" id="cd00276">
    <property type="entry name" value="C2B_Synaptotagmin"/>
    <property type="match status" value="1"/>
</dbReference>
<evidence type="ECO:0000256" key="1">
    <source>
        <dbReference type="SAM" id="MobiDB-lite"/>
    </source>
</evidence>
<dbReference type="FunFam" id="2.60.40.150:FF:000180">
    <property type="entry name" value="synaptotagmin-5 isoform X2"/>
    <property type="match status" value="1"/>
</dbReference>
<reference evidence="4" key="1">
    <citation type="submission" date="2021-05" db="EMBL/GenBank/DDBJ databases">
        <authorList>
            <person name="Alioto T."/>
            <person name="Alioto T."/>
            <person name="Gomez Garrido J."/>
        </authorList>
    </citation>
    <scope>NUCLEOTIDE SEQUENCE</scope>
</reference>
<dbReference type="EMBL" id="HBUE01224456">
    <property type="protein sequence ID" value="CAG6541237.1"/>
    <property type="molecule type" value="Transcribed_RNA"/>
</dbReference>
<dbReference type="EMBL" id="HBUE01331163">
    <property type="protein sequence ID" value="CAG6593311.1"/>
    <property type="molecule type" value="Transcribed_RNA"/>
</dbReference>
<dbReference type="AlphaFoldDB" id="A0A8D8MUC3"/>
<dbReference type="EMBL" id="HBUE01331162">
    <property type="protein sequence ID" value="CAG6593310.1"/>
    <property type="molecule type" value="Transcribed_RNA"/>
</dbReference>
<dbReference type="EMBL" id="HBUE01010685">
    <property type="protein sequence ID" value="CAG6448248.1"/>
    <property type="molecule type" value="Transcribed_RNA"/>
</dbReference>
<dbReference type="GO" id="GO:0017156">
    <property type="term" value="P:calcium-ion regulated exocytosis"/>
    <property type="evidence" value="ECO:0007669"/>
    <property type="project" value="TreeGrafter"/>
</dbReference>
<dbReference type="InterPro" id="IPR000008">
    <property type="entry name" value="C2_dom"/>
</dbReference>
<dbReference type="GO" id="GO:0005886">
    <property type="term" value="C:plasma membrane"/>
    <property type="evidence" value="ECO:0007669"/>
    <property type="project" value="TreeGrafter"/>
</dbReference>
<dbReference type="PROSITE" id="PS50004">
    <property type="entry name" value="C2"/>
    <property type="match status" value="2"/>
</dbReference>
<dbReference type="GO" id="GO:0001786">
    <property type="term" value="F:phosphatidylserine binding"/>
    <property type="evidence" value="ECO:0007669"/>
    <property type="project" value="TreeGrafter"/>
</dbReference>
<dbReference type="PANTHER" id="PTHR10024:SF378">
    <property type="entry name" value="SYNAPTOTAGMIN BETA, ISOFORM D"/>
    <property type="match status" value="1"/>
</dbReference>
<evidence type="ECO:0000259" key="3">
    <source>
        <dbReference type="PROSITE" id="PS50004"/>
    </source>
</evidence>
<dbReference type="EMBL" id="HBUE01010683">
    <property type="protein sequence ID" value="CAG6448246.1"/>
    <property type="molecule type" value="Transcribed_RNA"/>
</dbReference>
<dbReference type="Gene3D" id="2.60.40.150">
    <property type="entry name" value="C2 domain"/>
    <property type="match status" value="2"/>
</dbReference>
<dbReference type="SUPFAM" id="SSF49562">
    <property type="entry name" value="C2 domain (Calcium/lipid-binding domain, CaLB)"/>
    <property type="match status" value="2"/>
</dbReference>
<dbReference type="GO" id="GO:0005509">
    <property type="term" value="F:calcium ion binding"/>
    <property type="evidence" value="ECO:0007669"/>
    <property type="project" value="TreeGrafter"/>
</dbReference>
<evidence type="ECO:0000313" key="4">
    <source>
        <dbReference type="EMBL" id="CAG6541237.1"/>
    </source>
</evidence>
<organism evidence="4">
    <name type="scientific">Culex pipiens</name>
    <name type="common">House mosquito</name>
    <dbReference type="NCBI Taxonomy" id="7175"/>
    <lineage>
        <taxon>Eukaryota</taxon>
        <taxon>Metazoa</taxon>
        <taxon>Ecdysozoa</taxon>
        <taxon>Arthropoda</taxon>
        <taxon>Hexapoda</taxon>
        <taxon>Insecta</taxon>
        <taxon>Pterygota</taxon>
        <taxon>Neoptera</taxon>
        <taxon>Endopterygota</taxon>
        <taxon>Diptera</taxon>
        <taxon>Nematocera</taxon>
        <taxon>Culicoidea</taxon>
        <taxon>Culicidae</taxon>
        <taxon>Culicinae</taxon>
        <taxon>Culicini</taxon>
        <taxon>Culex</taxon>
        <taxon>Culex</taxon>
    </lineage>
</organism>
<dbReference type="GO" id="GO:0000149">
    <property type="term" value="F:SNARE binding"/>
    <property type="evidence" value="ECO:0007669"/>
    <property type="project" value="TreeGrafter"/>
</dbReference>
<dbReference type="GO" id="GO:0070382">
    <property type="term" value="C:exocytic vesicle"/>
    <property type="evidence" value="ECO:0007669"/>
    <property type="project" value="TreeGrafter"/>
</dbReference>
<protein>
    <submittedName>
        <fullName evidence="4">Synaptotagmin-1</fullName>
    </submittedName>
</protein>
<dbReference type="FunFam" id="2.60.40.150:FF:000179">
    <property type="entry name" value="synaptotagmin-5 isoform X2"/>
    <property type="match status" value="1"/>
</dbReference>
<feature type="compositionally biased region" description="Polar residues" evidence="1">
    <location>
        <begin position="120"/>
        <end position="137"/>
    </location>
</feature>
<accession>A0A8D8MUC3</accession>
<feature type="compositionally biased region" description="Polar residues" evidence="1">
    <location>
        <begin position="93"/>
        <end position="102"/>
    </location>
</feature>
<evidence type="ECO:0000256" key="2">
    <source>
        <dbReference type="SAM" id="Phobius"/>
    </source>
</evidence>